<evidence type="ECO:0000259" key="6">
    <source>
        <dbReference type="Pfam" id="PF05154"/>
    </source>
</evidence>
<dbReference type="RefSeq" id="WP_168134532.1">
    <property type="nucleotide sequence ID" value="NZ_JAAVJH010000005.1"/>
</dbReference>
<evidence type="ECO:0000256" key="4">
    <source>
        <dbReference type="ARBA" id="ARBA00023136"/>
    </source>
</evidence>
<reference evidence="7 8" key="1">
    <citation type="submission" date="2020-03" db="EMBL/GenBank/DDBJ databases">
        <authorList>
            <person name="Wang L."/>
            <person name="He N."/>
            <person name="Li Y."/>
            <person name="Fang Y."/>
            <person name="Zhang F."/>
        </authorList>
    </citation>
    <scope>NUCLEOTIDE SEQUENCE [LARGE SCALE GENOMIC DNA]</scope>
    <source>
        <strain evidence="7 8">36D10-4-7</strain>
    </source>
</reference>
<evidence type="ECO:0000256" key="1">
    <source>
        <dbReference type="ARBA" id="ARBA00004141"/>
    </source>
</evidence>
<dbReference type="Proteomes" id="UP000732399">
    <property type="component" value="Unassembled WGS sequence"/>
</dbReference>
<comment type="subcellular location">
    <subcellularLocation>
        <location evidence="1">Membrane</location>
        <topology evidence="1">Multi-pass membrane protein</topology>
    </subcellularLocation>
</comment>
<name>A0ABX1CQR0_9SPHN</name>
<dbReference type="InterPro" id="IPR007829">
    <property type="entry name" value="TM2"/>
</dbReference>
<dbReference type="Pfam" id="PF05154">
    <property type="entry name" value="TM2"/>
    <property type="match status" value="1"/>
</dbReference>
<feature type="domain" description="TM2" evidence="6">
    <location>
        <begin position="80"/>
        <end position="133"/>
    </location>
</feature>
<keyword evidence="8" id="KW-1185">Reference proteome</keyword>
<sequence>MRGQVLGVDVRTGAGLVAGDDGVRYTFGQEDWAQRGEPTIGQTVDFEIADRRALNIFPLPVAAPSAIPAAPVAGPAATNDRNKYVAALLAFFIGTLGIHRFYLGRNGSAVLMLILSVTLIGLVISAPWALIDAVRYLMMSDDEFARRYSR</sequence>
<evidence type="ECO:0000256" key="5">
    <source>
        <dbReference type="SAM" id="Phobius"/>
    </source>
</evidence>
<evidence type="ECO:0000256" key="2">
    <source>
        <dbReference type="ARBA" id="ARBA00022692"/>
    </source>
</evidence>
<comment type="caution">
    <text evidence="7">The sequence shown here is derived from an EMBL/GenBank/DDBJ whole genome shotgun (WGS) entry which is preliminary data.</text>
</comment>
<evidence type="ECO:0000313" key="7">
    <source>
        <dbReference type="EMBL" id="NJR79008.1"/>
    </source>
</evidence>
<accession>A0ABX1CQR0</accession>
<keyword evidence="2 5" id="KW-0812">Transmembrane</keyword>
<proteinExistence type="predicted"/>
<organism evidence="7 8">
    <name type="scientific">Sphingomonas corticis</name>
    <dbReference type="NCBI Taxonomy" id="2722791"/>
    <lineage>
        <taxon>Bacteria</taxon>
        <taxon>Pseudomonadati</taxon>
        <taxon>Pseudomonadota</taxon>
        <taxon>Alphaproteobacteria</taxon>
        <taxon>Sphingomonadales</taxon>
        <taxon>Sphingomonadaceae</taxon>
        <taxon>Sphingomonas</taxon>
    </lineage>
</organism>
<evidence type="ECO:0000256" key="3">
    <source>
        <dbReference type="ARBA" id="ARBA00022989"/>
    </source>
</evidence>
<gene>
    <name evidence="7" type="ORF">HBH26_10450</name>
</gene>
<keyword evidence="3 5" id="KW-1133">Transmembrane helix</keyword>
<feature type="transmembrane region" description="Helical" evidence="5">
    <location>
        <begin position="84"/>
        <end position="103"/>
    </location>
</feature>
<evidence type="ECO:0000313" key="8">
    <source>
        <dbReference type="Proteomes" id="UP000732399"/>
    </source>
</evidence>
<feature type="transmembrane region" description="Helical" evidence="5">
    <location>
        <begin position="109"/>
        <end position="131"/>
    </location>
</feature>
<dbReference type="EMBL" id="JAAVJH010000005">
    <property type="protein sequence ID" value="NJR79008.1"/>
    <property type="molecule type" value="Genomic_DNA"/>
</dbReference>
<protein>
    <submittedName>
        <fullName evidence="7">TM2 domain-containing protein</fullName>
    </submittedName>
</protein>
<keyword evidence="4 5" id="KW-0472">Membrane</keyword>